<dbReference type="OrthoDB" id="8554211at2"/>
<evidence type="ECO:0000259" key="12">
    <source>
        <dbReference type="Pfam" id="PF01514"/>
    </source>
</evidence>
<evidence type="ECO:0000259" key="13">
    <source>
        <dbReference type="Pfam" id="PF08345"/>
    </source>
</evidence>
<feature type="compositionally biased region" description="Low complexity" evidence="10">
    <location>
        <begin position="305"/>
        <end position="314"/>
    </location>
</feature>
<feature type="transmembrane region" description="Helical" evidence="11">
    <location>
        <begin position="429"/>
        <end position="449"/>
    </location>
</feature>
<comment type="subcellular location">
    <subcellularLocation>
        <location evidence="1 9">Bacterial flagellum basal body</location>
    </subcellularLocation>
    <subcellularLocation>
        <location evidence="2">Cell membrane</location>
        <topology evidence="2">Multi-pass membrane protein</topology>
    </subcellularLocation>
</comment>
<dbReference type="EMBL" id="FPBO01000054">
    <property type="protein sequence ID" value="SFV16655.1"/>
    <property type="molecule type" value="Genomic_DNA"/>
</dbReference>
<feature type="domain" description="Flagellar M-ring N-terminal" evidence="12">
    <location>
        <begin position="38"/>
        <end position="211"/>
    </location>
</feature>
<reference evidence="15" key="1">
    <citation type="submission" date="2016-10" db="EMBL/GenBank/DDBJ databases">
        <authorList>
            <person name="Varghese N."/>
            <person name="Submissions S."/>
        </authorList>
    </citation>
    <scope>NUCLEOTIDE SEQUENCE [LARGE SCALE GENOMIC DNA]</scope>
    <source>
        <strain evidence="15">CGMCC 1.11014</strain>
    </source>
</reference>
<keyword evidence="15" id="KW-1185">Reference proteome</keyword>
<evidence type="ECO:0000313" key="15">
    <source>
        <dbReference type="Proteomes" id="UP000199391"/>
    </source>
</evidence>
<comment type="similarity">
    <text evidence="3 9">Belongs to the FliF family.</text>
</comment>
<keyword evidence="6 11" id="KW-1133">Transmembrane helix</keyword>
<evidence type="ECO:0000256" key="11">
    <source>
        <dbReference type="SAM" id="Phobius"/>
    </source>
</evidence>
<dbReference type="Gene3D" id="3.30.300.30">
    <property type="match status" value="1"/>
</dbReference>
<evidence type="ECO:0000256" key="1">
    <source>
        <dbReference type="ARBA" id="ARBA00004117"/>
    </source>
</evidence>
<dbReference type="PIRSF" id="PIRSF004862">
    <property type="entry name" value="FliF"/>
    <property type="match status" value="1"/>
</dbReference>
<name>A0A1I7M404_9BURK</name>
<evidence type="ECO:0000256" key="10">
    <source>
        <dbReference type="SAM" id="MobiDB-lite"/>
    </source>
</evidence>
<keyword evidence="8 9" id="KW-0975">Bacterial flagellum</keyword>
<dbReference type="PANTHER" id="PTHR30046">
    <property type="entry name" value="FLAGELLAR M-RING PROTEIN"/>
    <property type="match status" value="1"/>
</dbReference>
<dbReference type="GO" id="GO:0005886">
    <property type="term" value="C:plasma membrane"/>
    <property type="evidence" value="ECO:0007669"/>
    <property type="project" value="UniProtKB-SubCell"/>
</dbReference>
<feature type="region of interest" description="Disordered" evidence="10">
    <location>
        <begin position="305"/>
        <end position="324"/>
    </location>
</feature>
<keyword evidence="4" id="KW-1003">Cell membrane</keyword>
<dbReference type="AlphaFoldDB" id="A0A1I7M404"/>
<keyword evidence="14" id="KW-0282">Flagellum</keyword>
<dbReference type="PANTHER" id="PTHR30046:SF0">
    <property type="entry name" value="FLAGELLAR M-RING PROTEIN"/>
    <property type="match status" value="1"/>
</dbReference>
<dbReference type="InterPro" id="IPR013556">
    <property type="entry name" value="Flag_M-ring_C"/>
</dbReference>
<dbReference type="GO" id="GO:0009431">
    <property type="term" value="C:bacterial-type flagellum basal body, MS ring"/>
    <property type="evidence" value="ECO:0007669"/>
    <property type="project" value="InterPro"/>
</dbReference>
<evidence type="ECO:0000256" key="5">
    <source>
        <dbReference type="ARBA" id="ARBA00022692"/>
    </source>
</evidence>
<dbReference type="InterPro" id="IPR000067">
    <property type="entry name" value="FlgMring_FliF"/>
</dbReference>
<dbReference type="STRING" id="1035707.SAMN05216552_105422"/>
<dbReference type="GO" id="GO:0003774">
    <property type="term" value="F:cytoskeletal motor activity"/>
    <property type="evidence" value="ECO:0007669"/>
    <property type="project" value="InterPro"/>
</dbReference>
<keyword evidence="7 11" id="KW-0472">Membrane</keyword>
<keyword evidence="14" id="KW-0969">Cilium</keyword>
<evidence type="ECO:0000256" key="9">
    <source>
        <dbReference type="PIRNR" id="PIRNR004862"/>
    </source>
</evidence>
<organism evidence="14 15">
    <name type="scientific">Pseudoduganella namucuonensis</name>
    <dbReference type="NCBI Taxonomy" id="1035707"/>
    <lineage>
        <taxon>Bacteria</taxon>
        <taxon>Pseudomonadati</taxon>
        <taxon>Pseudomonadota</taxon>
        <taxon>Betaproteobacteria</taxon>
        <taxon>Burkholderiales</taxon>
        <taxon>Oxalobacteraceae</taxon>
        <taxon>Telluria group</taxon>
        <taxon>Pseudoduganella</taxon>
    </lineage>
</organism>
<sequence length="492" mass="51385">MAMMETWKTMAPRARAGIVAGCVLIAGFALALGLWAYRADYQVLFADVAPADAAAMTAELDRMKTPYQLADGGNTILVPKDLVYKTRLQLMGKELPLHGAVGFEVFNNADFGMTEFVQKVNYLRAIQGELTRTILSIEDIQAARVHLALPEQGLFKKAIAKPKASVTLTMKNGRVLAPEQVAGIQRLVAASVPDIASADVTVLNQHGVALTRPVQADAAGEQSGTAQLDTKRSTEEYLAKKVTQVLERTFGPGEAVASVDVALNLDQSKVTTEEVLPAKGGAADGVPAGVVVRERQTTRDGAAALGAPAGVPKAGAGGGTTTESDYQVGRRVEHLVPASGTVRRMTIAVLVRQPLREDQVEKLKEVVSLAVGFNSARGDAVVVHSMDQFAAPVGMRNAADAATAAVDANAAAAGSPAAAPAQAAGAGPLRVAGVLAAVLAAITLTLLAYHTARGRRRRAVARLDPAARQQLLQDIRTWIATPSAPDGPGSRP</sequence>
<evidence type="ECO:0000256" key="2">
    <source>
        <dbReference type="ARBA" id="ARBA00004651"/>
    </source>
</evidence>
<dbReference type="Pfam" id="PF01514">
    <property type="entry name" value="YscJ_FliF"/>
    <property type="match status" value="1"/>
</dbReference>
<dbReference type="InterPro" id="IPR006182">
    <property type="entry name" value="FliF_N_dom"/>
</dbReference>
<protein>
    <recommendedName>
        <fullName evidence="9">Flagellar M-ring protein</fullName>
    </recommendedName>
</protein>
<evidence type="ECO:0000256" key="3">
    <source>
        <dbReference type="ARBA" id="ARBA00007971"/>
    </source>
</evidence>
<dbReference type="PRINTS" id="PR01009">
    <property type="entry name" value="FLGMRINGFLIF"/>
</dbReference>
<evidence type="ECO:0000313" key="14">
    <source>
        <dbReference type="EMBL" id="SFV16655.1"/>
    </source>
</evidence>
<feature type="domain" description="Flagellar M-ring C-terminal" evidence="13">
    <location>
        <begin position="246"/>
        <end position="386"/>
    </location>
</feature>
<dbReference type="Pfam" id="PF08345">
    <property type="entry name" value="YscJ_FliF_C"/>
    <property type="match status" value="1"/>
</dbReference>
<gene>
    <name evidence="14" type="ORF">SAMN05216552_105422</name>
</gene>
<dbReference type="GO" id="GO:0071973">
    <property type="term" value="P:bacterial-type flagellum-dependent cell motility"/>
    <property type="evidence" value="ECO:0007669"/>
    <property type="project" value="InterPro"/>
</dbReference>
<evidence type="ECO:0000256" key="7">
    <source>
        <dbReference type="ARBA" id="ARBA00023136"/>
    </source>
</evidence>
<dbReference type="Proteomes" id="UP000199391">
    <property type="component" value="Unassembled WGS sequence"/>
</dbReference>
<evidence type="ECO:0000256" key="4">
    <source>
        <dbReference type="ARBA" id="ARBA00022475"/>
    </source>
</evidence>
<comment type="function">
    <text evidence="9">The M ring may be actively involved in energy transduction.</text>
</comment>
<keyword evidence="5 11" id="KW-0812">Transmembrane</keyword>
<keyword evidence="14" id="KW-0966">Cell projection</keyword>
<dbReference type="InterPro" id="IPR045851">
    <property type="entry name" value="AMP-bd_C_sf"/>
</dbReference>
<evidence type="ECO:0000256" key="6">
    <source>
        <dbReference type="ARBA" id="ARBA00022989"/>
    </source>
</evidence>
<dbReference type="NCBIfam" id="TIGR00206">
    <property type="entry name" value="fliF"/>
    <property type="match status" value="1"/>
</dbReference>
<accession>A0A1I7M404</accession>
<evidence type="ECO:0000256" key="8">
    <source>
        <dbReference type="ARBA" id="ARBA00023143"/>
    </source>
</evidence>
<proteinExistence type="inferred from homology"/>
<dbReference type="InterPro" id="IPR043427">
    <property type="entry name" value="YscJ/FliF"/>
</dbReference>